<organism evidence="2 3">
    <name type="scientific">Pseudanabaena galeata UHCC 0370</name>
    <dbReference type="NCBI Taxonomy" id="3110310"/>
    <lineage>
        <taxon>Bacteria</taxon>
        <taxon>Bacillati</taxon>
        <taxon>Cyanobacteriota</taxon>
        <taxon>Cyanophyceae</taxon>
        <taxon>Pseudanabaenales</taxon>
        <taxon>Pseudanabaenaceae</taxon>
        <taxon>Pseudanabaena</taxon>
    </lineage>
</organism>
<evidence type="ECO:0000313" key="3">
    <source>
        <dbReference type="Proteomes" id="UP001301388"/>
    </source>
</evidence>
<proteinExistence type="predicted"/>
<dbReference type="EMBL" id="JAYGIE010000003">
    <property type="protein sequence ID" value="MEA5476247.1"/>
    <property type="molecule type" value="Genomic_DNA"/>
</dbReference>
<comment type="caution">
    <text evidence="2">The sequence shown here is derived from an EMBL/GenBank/DDBJ whole genome shotgun (WGS) entry which is preliminary data.</text>
</comment>
<dbReference type="SMART" id="SM00028">
    <property type="entry name" value="TPR"/>
    <property type="match status" value="3"/>
</dbReference>
<dbReference type="InterPro" id="IPR011990">
    <property type="entry name" value="TPR-like_helical_dom_sf"/>
</dbReference>
<dbReference type="SUPFAM" id="SSF48452">
    <property type="entry name" value="TPR-like"/>
    <property type="match status" value="2"/>
</dbReference>
<dbReference type="RefSeq" id="WP_323259208.1">
    <property type="nucleotide sequence ID" value="NZ_JAYGIE010000003.1"/>
</dbReference>
<gene>
    <name evidence="2" type="ORF">VB774_01320</name>
</gene>
<dbReference type="Gene3D" id="1.25.40.10">
    <property type="entry name" value="Tetratricopeptide repeat domain"/>
    <property type="match status" value="2"/>
</dbReference>
<dbReference type="InterPro" id="IPR019734">
    <property type="entry name" value="TPR_rpt"/>
</dbReference>
<name>A0ABU5TDP1_9CYAN</name>
<reference evidence="2 3" key="1">
    <citation type="submission" date="2023-12" db="EMBL/GenBank/DDBJ databases">
        <title>Baltic Sea Cyanobacteria.</title>
        <authorList>
            <person name="Delbaje E."/>
            <person name="Fewer D.P."/>
            <person name="Shishido T.K."/>
        </authorList>
    </citation>
    <scope>NUCLEOTIDE SEQUENCE [LARGE SCALE GENOMIC DNA]</scope>
    <source>
        <strain evidence="2 3">UHCC 0370</strain>
    </source>
</reference>
<protein>
    <submittedName>
        <fullName evidence="2">Tetratricopeptide repeat protein</fullName>
    </submittedName>
</protein>
<dbReference type="Pfam" id="PF13432">
    <property type="entry name" value="TPR_16"/>
    <property type="match status" value="1"/>
</dbReference>
<keyword evidence="3" id="KW-1185">Reference proteome</keyword>
<accession>A0ABU5TDP1</accession>
<evidence type="ECO:0000256" key="1">
    <source>
        <dbReference type="SAM" id="MobiDB-lite"/>
    </source>
</evidence>
<evidence type="ECO:0000313" key="2">
    <source>
        <dbReference type="EMBL" id="MEA5476247.1"/>
    </source>
</evidence>
<sequence>MAKQPVPTTEKSSPQDGLQIQLQSLLKQKKFRQALEKIQKAQKSQPDLKITPSEAEVWLLIGKEEFHKGEFKKAETSLQRALQLGIVGETHYWLAKCLLARDQLDKAIALIGNAFDNGSLPNQYSICYAKLLFLKGDTATVEQLLSKKSKRFFVAQQQWIRGVLALKSGQSEAALSSFEKLKAPLTASDHQDIWQVYTLQIMQNWESAAKKLKLQGQILLGGFAMGGSLFGKPTYAYHPMLTRLALWQKCKTGQPSIKSMSLNQNDQALMEIANALTMLELIDTDDPHNAAHALLNIDRRSKQFPELAALRPTLLTMAGQQSMVQGEIDCACTFWQLVYREQPFQPQLALNLMKVLDLNEDYQELQQLITKLIRWLEQEIKQHPQDWSEARRKTTLAYAHCRLADTWMAMGRSRTALGALQTAERIWRESPEVKGRYGLVELSEKNFDKATQMLTEALEEGCRSLEVYSALISTWKDLGKSETAFEIRRRFGKNFGDFSPETEVEMLPWVDALSTRSYQFFSRLVKDASDLDPAIRACQIFVEAAQGETKAGDKIILNQTQASQRWDALLQRLSAKDQVPTLQAIALCIQLFAKREKGIAALVTQYMLKLFDLGSEQPAAREAHLVLLALKERDLKKLQIPFQNYLSTTPQPSNALALIQLQLRRYADFMQNTVLRSMLEEALNREPQNPLLLLAKATTYDGNPQKYEELRQQGFEIARRLQDARALQAFREEDAYLSSQEVQQSFPSPESFDNLDMEDFGDMLDAMIRNMFGDKVPPNELKRMLPEMKKMMMNNMPDFGDFDDDDDDPLKGISLSYKKTSKRRRR</sequence>
<feature type="region of interest" description="Disordered" evidence="1">
    <location>
        <begin position="798"/>
        <end position="826"/>
    </location>
</feature>
<dbReference type="Proteomes" id="UP001301388">
    <property type="component" value="Unassembled WGS sequence"/>
</dbReference>